<keyword evidence="3" id="KW-1185">Reference proteome</keyword>
<organism evidence="2 3">
    <name type="scientific">Paspalum vaginatum</name>
    <name type="common">seashore paspalum</name>
    <dbReference type="NCBI Taxonomy" id="158149"/>
    <lineage>
        <taxon>Eukaryota</taxon>
        <taxon>Viridiplantae</taxon>
        <taxon>Streptophyta</taxon>
        <taxon>Embryophyta</taxon>
        <taxon>Tracheophyta</taxon>
        <taxon>Spermatophyta</taxon>
        <taxon>Magnoliopsida</taxon>
        <taxon>Liliopsida</taxon>
        <taxon>Poales</taxon>
        <taxon>Poaceae</taxon>
        <taxon>PACMAD clade</taxon>
        <taxon>Panicoideae</taxon>
        <taxon>Andropogonodae</taxon>
        <taxon>Paspaleae</taxon>
        <taxon>Paspalinae</taxon>
        <taxon>Paspalum</taxon>
    </lineage>
</organism>
<dbReference type="AlphaFoldDB" id="A0A9W7XE73"/>
<proteinExistence type="predicted"/>
<evidence type="ECO:0000313" key="3">
    <source>
        <dbReference type="Proteomes" id="UP001164776"/>
    </source>
</evidence>
<feature type="compositionally biased region" description="Basic residues" evidence="1">
    <location>
        <begin position="303"/>
        <end position="312"/>
    </location>
</feature>
<reference evidence="2 3" key="1">
    <citation type="submission" date="2022-10" db="EMBL/GenBank/DDBJ databases">
        <title>WGS assembly of Paspalum vaginatum 540-79.</title>
        <authorList>
            <person name="Sun G."/>
            <person name="Wase N."/>
            <person name="Shu S."/>
            <person name="Jenkins J."/>
            <person name="Zhou B."/>
            <person name="Torres-Rodriguez J."/>
            <person name="Chen C."/>
            <person name="Sandor L."/>
            <person name="Plott C."/>
            <person name="Yoshinga Y."/>
            <person name="Daum C."/>
            <person name="Qi P."/>
            <person name="Barry K."/>
            <person name="Lipzen A."/>
            <person name="Berry L."/>
            <person name="Pedersen C."/>
            <person name="Gottilla T."/>
            <person name="Foltz A."/>
            <person name="Yu H."/>
            <person name="O'Malley R."/>
            <person name="Zhang C."/>
            <person name="Devos K."/>
            <person name="Sigmon B."/>
            <person name="Yu B."/>
            <person name="Obata T."/>
            <person name="Schmutz J."/>
            <person name="Schnable J."/>
        </authorList>
    </citation>
    <scope>NUCLEOTIDE SEQUENCE [LARGE SCALE GENOMIC DNA]</scope>
    <source>
        <strain evidence="3">cv. 540-79</strain>
    </source>
</reference>
<feature type="region of interest" description="Disordered" evidence="1">
    <location>
        <begin position="285"/>
        <end position="316"/>
    </location>
</feature>
<dbReference type="Proteomes" id="UP001164776">
    <property type="component" value="Unassembled WGS sequence"/>
</dbReference>
<name>A0A9W7XE73_9POAL</name>
<evidence type="ECO:0000313" key="2">
    <source>
        <dbReference type="EMBL" id="KAJ1257012.1"/>
    </source>
</evidence>
<dbReference type="EMBL" id="MU629447">
    <property type="protein sequence ID" value="KAJ1257012.1"/>
    <property type="molecule type" value="Genomic_DNA"/>
</dbReference>
<protein>
    <submittedName>
        <fullName evidence="2">Uncharacterized protein</fullName>
    </submittedName>
</protein>
<sequence length="349" mass="37525">MDAEGALAVPLPPPPQGNTIVSPQFGGAVLALPALVGREEEYEEEDLSRAAPASASYGGEQAEAYDVTDGGREFEAHKYWDSEALGDSREDLVVSGELRFLARFTRFASFQGTAGFMSLAPVPPPLGQDGGGKGGGVIAVHYRHTCFWRHPTGGDGVAVCDGCGTRIHHVRYMVPSFAAVVADPVTSLRLVGAALVADVYQHRDRMQLQAVWSGLLVAAGPAWATGLEVTVDVGVLRGGGEDHRMAYMWMCDELAVVARRVYGSRMAVSGERLLPAPVCRDVSGDEDAWPSVEKASSSSIQGTRHRNIRMPHRPPESEEVHLPWHARHQTLIKPQDSLPHTPGKAKHGC</sequence>
<gene>
    <name evidence="2" type="ORF">BS78_K238500</name>
</gene>
<feature type="region of interest" description="Disordered" evidence="1">
    <location>
        <begin position="41"/>
        <end position="60"/>
    </location>
</feature>
<accession>A0A9W7XE73</accession>
<comment type="caution">
    <text evidence="2">The sequence shown here is derived from an EMBL/GenBank/DDBJ whole genome shotgun (WGS) entry which is preliminary data.</text>
</comment>
<evidence type="ECO:0000256" key="1">
    <source>
        <dbReference type="SAM" id="MobiDB-lite"/>
    </source>
</evidence>